<comment type="similarity">
    <text evidence="1">Belongs to the RelE toxin family.</text>
</comment>
<evidence type="ECO:0000313" key="4">
    <source>
        <dbReference type="Proteomes" id="UP000272503"/>
    </source>
</evidence>
<keyword evidence="4" id="KW-1185">Reference proteome</keyword>
<accession>A0A3L7ABB3</accession>
<dbReference type="Gene3D" id="3.30.2310.20">
    <property type="entry name" value="RelE-like"/>
    <property type="match status" value="1"/>
</dbReference>
<reference evidence="3 4" key="1">
    <citation type="submission" date="2018-10" db="EMBL/GenBank/DDBJ databases">
        <authorList>
            <person name="Li J."/>
        </authorList>
    </citation>
    <scope>NUCLEOTIDE SEQUENCE [LARGE SCALE GENOMIC DNA]</scope>
    <source>
        <strain evidence="3 4">IF 016277</strain>
    </source>
</reference>
<dbReference type="OrthoDB" id="3174173at2"/>
<dbReference type="EMBL" id="RCUX01000002">
    <property type="protein sequence ID" value="RLP77285.1"/>
    <property type="molecule type" value="Genomic_DNA"/>
</dbReference>
<organism evidence="3 4">
    <name type="scientific">Mycetocola tolaasinivorans</name>
    <dbReference type="NCBI Taxonomy" id="76635"/>
    <lineage>
        <taxon>Bacteria</taxon>
        <taxon>Bacillati</taxon>
        <taxon>Actinomycetota</taxon>
        <taxon>Actinomycetes</taxon>
        <taxon>Micrococcales</taxon>
        <taxon>Microbacteriaceae</taxon>
        <taxon>Mycetocola</taxon>
    </lineage>
</organism>
<comment type="caution">
    <text evidence="3">The sequence shown here is derived from an EMBL/GenBank/DDBJ whole genome shotgun (WGS) entry which is preliminary data.</text>
</comment>
<dbReference type="InterPro" id="IPR007712">
    <property type="entry name" value="RelE/ParE_toxin"/>
</dbReference>
<name>A0A3L7ABB3_9MICO</name>
<evidence type="ECO:0000313" key="3">
    <source>
        <dbReference type="EMBL" id="RLP77285.1"/>
    </source>
</evidence>
<gene>
    <name evidence="3" type="ORF">D9V32_02190</name>
</gene>
<dbReference type="AlphaFoldDB" id="A0A3L7ABB3"/>
<dbReference type="RefSeq" id="WP_121647270.1">
    <property type="nucleotide sequence ID" value="NZ_RCUX01000002.1"/>
</dbReference>
<proteinExistence type="inferred from homology"/>
<dbReference type="InterPro" id="IPR051803">
    <property type="entry name" value="TA_system_RelE-like_toxin"/>
</dbReference>
<sequence length="105" mass="11597">MARRVVTTLSADHDIEAAVDYYIEQDAFDAATRLVSTLDTATGMLAAHPNLGSPKFAEDAGVPGLLSLALQHFPYIIFYTEDPEIVRIHRVLNSQRDIFAQLAHT</sequence>
<evidence type="ECO:0000256" key="1">
    <source>
        <dbReference type="ARBA" id="ARBA00006226"/>
    </source>
</evidence>
<protein>
    <submittedName>
        <fullName evidence="3">Type II toxin-antitoxin system RelE/ParE family toxin</fullName>
    </submittedName>
</protein>
<dbReference type="Pfam" id="PF05016">
    <property type="entry name" value="ParE_toxin"/>
    <property type="match status" value="1"/>
</dbReference>
<dbReference type="Proteomes" id="UP000272503">
    <property type="component" value="Unassembled WGS sequence"/>
</dbReference>
<keyword evidence="2" id="KW-1277">Toxin-antitoxin system</keyword>
<evidence type="ECO:0000256" key="2">
    <source>
        <dbReference type="ARBA" id="ARBA00022649"/>
    </source>
</evidence>
<dbReference type="PANTHER" id="PTHR33755">
    <property type="entry name" value="TOXIN PARE1-RELATED"/>
    <property type="match status" value="1"/>
</dbReference>
<dbReference type="InterPro" id="IPR035093">
    <property type="entry name" value="RelE/ParE_toxin_dom_sf"/>
</dbReference>